<dbReference type="VEuPathDB" id="FungiDB:PPTG_20171"/>
<evidence type="ECO:0000313" key="2">
    <source>
        <dbReference type="EMBL" id="ETL36715.1"/>
    </source>
</evidence>
<sequence length="87" mass="10212">MSSTHALNLSISLAYIRRKLRSRKWNPVVRGLAEAPTLNEITRRFRMSKALFLPLVDTIESYDPYFTWKQDCTGKKVYILLLKSQQH</sequence>
<protein>
    <submittedName>
        <fullName evidence="2">Uncharacterized protein</fullName>
    </submittedName>
</protein>
<reference evidence="2" key="2">
    <citation type="submission" date="2013-11" db="EMBL/GenBank/DDBJ databases">
        <title>The Genome Sequence of Phytophthora parasitica CJ05E6.</title>
        <authorList>
            <consortium name="The Broad Institute Genomics Platform"/>
            <person name="Russ C."/>
            <person name="Tyler B."/>
            <person name="Panabieres F."/>
            <person name="Shan W."/>
            <person name="Tripathy S."/>
            <person name="Grunwald N."/>
            <person name="Machado M."/>
            <person name="Johnson C.S."/>
            <person name="Arredondo F."/>
            <person name="Hong C."/>
            <person name="Coffey M."/>
            <person name="Young S.K."/>
            <person name="Zeng Q."/>
            <person name="Gargeya S."/>
            <person name="Fitzgerald M."/>
            <person name="Abouelleil A."/>
            <person name="Alvarado L."/>
            <person name="Chapman S.B."/>
            <person name="Gainer-Dewar J."/>
            <person name="Goldberg J."/>
            <person name="Griggs A."/>
            <person name="Gujja S."/>
            <person name="Hansen M."/>
            <person name="Howarth C."/>
            <person name="Imamovic A."/>
            <person name="Ireland A."/>
            <person name="Larimer J."/>
            <person name="McCowan C."/>
            <person name="Murphy C."/>
            <person name="Pearson M."/>
            <person name="Poon T.W."/>
            <person name="Priest M."/>
            <person name="Roberts A."/>
            <person name="Saif S."/>
            <person name="Shea T."/>
            <person name="Sykes S."/>
            <person name="Wortman J."/>
            <person name="Nusbaum C."/>
            <person name="Birren B."/>
        </authorList>
    </citation>
    <scope>NUCLEOTIDE SEQUENCE [LARGE SCALE GENOMIC DNA]</scope>
    <source>
        <strain evidence="2">CJ05E6</strain>
    </source>
</reference>
<dbReference type="AlphaFoldDB" id="W2IRF4"/>
<proteinExistence type="predicted"/>
<organism evidence="2">
    <name type="scientific">Phytophthora nicotianae</name>
    <name type="common">Potato buckeye rot agent</name>
    <name type="synonym">Phytophthora parasitica</name>
    <dbReference type="NCBI Taxonomy" id="4792"/>
    <lineage>
        <taxon>Eukaryota</taxon>
        <taxon>Sar</taxon>
        <taxon>Stramenopiles</taxon>
        <taxon>Oomycota</taxon>
        <taxon>Peronosporomycetes</taxon>
        <taxon>Peronosporales</taxon>
        <taxon>Peronosporaceae</taxon>
        <taxon>Phytophthora</taxon>
    </lineage>
</organism>
<dbReference type="Proteomes" id="UP000053864">
    <property type="component" value="Unassembled WGS sequence"/>
</dbReference>
<dbReference type="EMBL" id="KI687025">
    <property type="protein sequence ID" value="ETK83311.1"/>
    <property type="molecule type" value="Genomic_DNA"/>
</dbReference>
<evidence type="ECO:0000313" key="1">
    <source>
        <dbReference type="EMBL" id="ETK83311.1"/>
    </source>
</evidence>
<gene>
    <name evidence="1" type="ORF">L915_11446</name>
    <name evidence="2" type="ORF">L916_11353</name>
</gene>
<dbReference type="Proteomes" id="UP000053236">
    <property type="component" value="Unassembled WGS sequence"/>
</dbReference>
<accession>W2IRF4</accession>
<reference evidence="1" key="1">
    <citation type="submission" date="2013-11" db="EMBL/GenBank/DDBJ databases">
        <title>The Genome Sequence of Phytophthora parasitica CJ02B3.</title>
        <authorList>
            <consortium name="The Broad Institute Genomics Platform"/>
            <person name="Russ C."/>
            <person name="Tyler B."/>
            <person name="Panabieres F."/>
            <person name="Shan W."/>
            <person name="Tripathy S."/>
            <person name="Grunwald N."/>
            <person name="Machado M."/>
            <person name="Johnson C.S."/>
            <person name="Arredondo F."/>
            <person name="Hong C."/>
            <person name="Coffey M."/>
            <person name="Young S.K."/>
            <person name="Zeng Q."/>
            <person name="Gargeya S."/>
            <person name="Fitzgerald M."/>
            <person name="Abouelleil A."/>
            <person name="Alvarado L."/>
            <person name="Chapman S.B."/>
            <person name="Gainer-Dewar J."/>
            <person name="Goldberg J."/>
            <person name="Griggs A."/>
            <person name="Gujja S."/>
            <person name="Hansen M."/>
            <person name="Howarth C."/>
            <person name="Imamovic A."/>
            <person name="Ireland A."/>
            <person name="Larimer J."/>
            <person name="McCowan C."/>
            <person name="Murphy C."/>
            <person name="Pearson M."/>
            <person name="Poon T.W."/>
            <person name="Priest M."/>
            <person name="Roberts A."/>
            <person name="Saif S."/>
            <person name="Shea T."/>
            <person name="Sykes S."/>
            <person name="Wortman J."/>
            <person name="Nusbaum C."/>
            <person name="Birren B."/>
        </authorList>
    </citation>
    <scope>NUCLEOTIDE SEQUENCE [LARGE SCALE GENOMIC DNA]</scope>
    <source>
        <strain evidence="1">CJ02B3</strain>
    </source>
</reference>
<dbReference type="EMBL" id="KI673703">
    <property type="protein sequence ID" value="ETL36715.1"/>
    <property type="molecule type" value="Genomic_DNA"/>
</dbReference>
<name>W2IRF4_PHYNI</name>